<feature type="compositionally biased region" description="Basic residues" evidence="1">
    <location>
        <begin position="66"/>
        <end position="90"/>
    </location>
</feature>
<feature type="compositionally biased region" description="Basic and acidic residues" evidence="1">
    <location>
        <begin position="1"/>
        <end position="65"/>
    </location>
</feature>
<name>A0ABW7IP27_9VIBR</name>
<gene>
    <name evidence="2" type="ORF">ACGRH2_21555</name>
</gene>
<evidence type="ECO:0000313" key="3">
    <source>
        <dbReference type="Proteomes" id="UP001607125"/>
    </source>
</evidence>
<reference evidence="2 3" key="1">
    <citation type="submission" date="2024-10" db="EMBL/GenBank/DDBJ databases">
        <authorList>
            <person name="Yibar A."/>
            <person name="Saticioglu I.B."/>
            <person name="Duman M."/>
            <person name="Ajmi N."/>
            <person name="Gurler F."/>
            <person name="Ay H."/>
            <person name="Onuk E."/>
            <person name="Guler S."/>
            <person name="Romalde J.L."/>
        </authorList>
    </citation>
    <scope>NUCLEOTIDE SEQUENCE [LARGE SCALE GENOMIC DNA]</scope>
    <source>
        <strain evidence="2 3">1-TCBS-B</strain>
    </source>
</reference>
<protein>
    <submittedName>
        <fullName evidence="2">Uncharacterized protein</fullName>
    </submittedName>
</protein>
<dbReference type="RefSeq" id="WP_394629981.1">
    <property type="nucleotide sequence ID" value="NZ_JBIHSF010000011.1"/>
</dbReference>
<keyword evidence="3" id="KW-1185">Reference proteome</keyword>
<dbReference type="Proteomes" id="UP001607125">
    <property type="component" value="Unassembled WGS sequence"/>
</dbReference>
<feature type="region of interest" description="Disordered" evidence="1">
    <location>
        <begin position="1"/>
        <end position="90"/>
    </location>
</feature>
<sequence length="90" mass="10798">MSEKMQHTKHTTSEKMKRIYNDEVIHKHNKDHLEFEDKIKSHPDQKHGGKNEGHKHLVNHHSDGHHNRHHHDKKHDHKTSSRTHHKTSTK</sequence>
<comment type="caution">
    <text evidence="2">The sequence shown here is derived from an EMBL/GenBank/DDBJ whole genome shotgun (WGS) entry which is preliminary data.</text>
</comment>
<organism evidence="2 3">
    <name type="scientific">Vibrio barjaei</name>
    <dbReference type="NCBI Taxonomy" id="1676683"/>
    <lineage>
        <taxon>Bacteria</taxon>
        <taxon>Pseudomonadati</taxon>
        <taxon>Pseudomonadota</taxon>
        <taxon>Gammaproteobacteria</taxon>
        <taxon>Vibrionales</taxon>
        <taxon>Vibrionaceae</taxon>
        <taxon>Vibrio</taxon>
    </lineage>
</organism>
<evidence type="ECO:0000256" key="1">
    <source>
        <dbReference type="SAM" id="MobiDB-lite"/>
    </source>
</evidence>
<dbReference type="EMBL" id="JBIHSF010000011">
    <property type="protein sequence ID" value="MFH0262983.1"/>
    <property type="molecule type" value="Genomic_DNA"/>
</dbReference>
<accession>A0ABW7IP27</accession>
<evidence type="ECO:0000313" key="2">
    <source>
        <dbReference type="EMBL" id="MFH0262983.1"/>
    </source>
</evidence>
<proteinExistence type="predicted"/>